<keyword evidence="4" id="KW-1185">Reference proteome</keyword>
<gene>
    <name evidence="3" type="ORF">A4X06_0g4749</name>
</gene>
<keyword evidence="2" id="KW-0472">Membrane</keyword>
<feature type="region of interest" description="Disordered" evidence="1">
    <location>
        <begin position="465"/>
        <end position="489"/>
    </location>
</feature>
<feature type="compositionally biased region" description="Polar residues" evidence="1">
    <location>
        <begin position="528"/>
        <end position="548"/>
    </location>
</feature>
<feature type="region of interest" description="Disordered" evidence="1">
    <location>
        <begin position="641"/>
        <end position="672"/>
    </location>
</feature>
<keyword evidence="2" id="KW-1133">Transmembrane helix</keyword>
<evidence type="ECO:0000256" key="2">
    <source>
        <dbReference type="SAM" id="Phobius"/>
    </source>
</evidence>
<name>A0A8X7SWC1_9BASI</name>
<dbReference type="Proteomes" id="UP000077684">
    <property type="component" value="Unassembled WGS sequence"/>
</dbReference>
<feature type="region of interest" description="Disordered" evidence="1">
    <location>
        <begin position="410"/>
        <end position="432"/>
    </location>
</feature>
<evidence type="ECO:0000256" key="1">
    <source>
        <dbReference type="SAM" id="MobiDB-lite"/>
    </source>
</evidence>
<feature type="transmembrane region" description="Helical" evidence="2">
    <location>
        <begin position="90"/>
        <end position="109"/>
    </location>
</feature>
<sequence>MNLPISPMKRFPNTPVLTRRSTSILRNASRPVFFEGWKGRTKKQDKRRSLAAASPGQVQAEDPSDNDDRQLQAQEPRSTRKGKRRNGNRLGGTTTAAVAAFASATVAVTSESLRPFFGRLRKSVAVSFSPRRRRLKAKRKNAGLEEDEMPATMMPESVIEAYTGIDRLSLLPVEILFNIMDCLSAPTLVYSFGPASSHLAHVVDLYIRQTISKRINRVILPSFLPDDASSPSGGETRAFTLCFEARRPIDTTATTHELRFERFEVCQDAYKPSSDVAMTYAKVWNPSEQVKRAAHRLMTTTAVFTFAPTAGDRSGGAGRPQKQSGTAGQVEAEAGAGPTTARAPEWQAWRQPFIPTVPTSDTHRVGTEEQTSSITIGEQQPEHEQVDEEEREVEGEELRRAVDAYDWAPTSTIGSHRQPLSKSRRREGSAGGLLPTYRCHLDPLDSFETFLLSLSLKTVCRSRDPTGIDSLSLSSSSRDGDEVGIAQGVPRSRTFERRVASGCDRVMRNWFAPPPSPSTAAAGGEGSQPTMQTQSEPLTSSTLPSASDSAGMGGSKPSEDEERVRKEADRRMAAFQVLASTFGAVEACLPRSVVAKVKAEAAPPPTRTLELDGSGCSIEIQPHANVDSILCSHPILRASSGLSSSPTYTPATTSGTISPSSHSGRAAPSSSGAAESVTSSAWLFSSPFAYHPSSSGTATSTNSSSQNGMDLGSRVELSFHITKIRICAARLLAMLHRLEDDVLHGEEQEKRFLLRTAMPPSAT</sequence>
<feature type="region of interest" description="Disordered" evidence="1">
    <location>
        <begin position="309"/>
        <end position="341"/>
    </location>
</feature>
<evidence type="ECO:0008006" key="5">
    <source>
        <dbReference type="Google" id="ProtNLM"/>
    </source>
</evidence>
<proteinExistence type="predicted"/>
<protein>
    <recommendedName>
        <fullName evidence="5">F-box domain-containing protein</fullName>
    </recommendedName>
</protein>
<feature type="compositionally biased region" description="Polar residues" evidence="1">
    <location>
        <begin position="410"/>
        <end position="421"/>
    </location>
</feature>
<dbReference type="EMBL" id="LWDE02000526">
    <property type="protein sequence ID" value="KAE8247032.1"/>
    <property type="molecule type" value="Genomic_DNA"/>
</dbReference>
<feature type="compositionally biased region" description="Polar residues" evidence="1">
    <location>
        <begin position="368"/>
        <end position="377"/>
    </location>
</feature>
<evidence type="ECO:0000313" key="4">
    <source>
        <dbReference type="Proteomes" id="UP000077684"/>
    </source>
</evidence>
<evidence type="ECO:0000313" key="3">
    <source>
        <dbReference type="EMBL" id="KAE8247032.1"/>
    </source>
</evidence>
<feature type="compositionally biased region" description="Low complexity" evidence="1">
    <location>
        <begin position="643"/>
        <end position="672"/>
    </location>
</feature>
<feature type="region of interest" description="Disordered" evidence="1">
    <location>
        <begin position="507"/>
        <end position="567"/>
    </location>
</feature>
<reference evidence="3" key="1">
    <citation type="submission" date="2016-04" db="EMBL/GenBank/DDBJ databases">
        <authorList>
            <person name="Nguyen H.D."/>
            <person name="Samba Siva P."/>
            <person name="Cullis J."/>
            <person name="Levesque C.A."/>
            <person name="Hambleton S."/>
        </authorList>
    </citation>
    <scope>NUCLEOTIDE SEQUENCE</scope>
    <source>
        <strain evidence="3">DAOMC 236426</strain>
    </source>
</reference>
<comment type="caution">
    <text evidence="3">The sequence shown here is derived from an EMBL/GenBank/DDBJ whole genome shotgun (WGS) entry which is preliminary data.</text>
</comment>
<keyword evidence="2" id="KW-0812">Transmembrane</keyword>
<organism evidence="3 4">
    <name type="scientific">Tilletia controversa</name>
    <name type="common">dwarf bunt fungus</name>
    <dbReference type="NCBI Taxonomy" id="13291"/>
    <lineage>
        <taxon>Eukaryota</taxon>
        <taxon>Fungi</taxon>
        <taxon>Dikarya</taxon>
        <taxon>Basidiomycota</taxon>
        <taxon>Ustilaginomycotina</taxon>
        <taxon>Exobasidiomycetes</taxon>
        <taxon>Tilletiales</taxon>
        <taxon>Tilletiaceae</taxon>
        <taxon>Tilletia</taxon>
    </lineage>
</organism>
<feature type="region of interest" description="Disordered" evidence="1">
    <location>
        <begin position="39"/>
        <end position="91"/>
    </location>
</feature>
<accession>A0A8X7SWC1</accession>
<feature type="region of interest" description="Disordered" evidence="1">
    <location>
        <begin position="355"/>
        <end position="389"/>
    </location>
</feature>
<reference evidence="3" key="2">
    <citation type="journal article" date="2019" name="IMA Fungus">
        <title>Genome sequencing and comparison of five Tilletia species to identify candidate genes for the detection of regulated species infecting wheat.</title>
        <authorList>
            <person name="Nguyen H.D.T."/>
            <person name="Sultana T."/>
            <person name="Kesanakurti P."/>
            <person name="Hambleton S."/>
        </authorList>
    </citation>
    <scope>NUCLEOTIDE SEQUENCE</scope>
    <source>
        <strain evidence="3">DAOMC 236426</strain>
    </source>
</reference>
<dbReference type="AlphaFoldDB" id="A0A8X7SWC1"/>